<dbReference type="AlphaFoldDB" id="A0AAV2MBC1"/>
<dbReference type="Proteomes" id="UP001497482">
    <property type="component" value="Chromosome 7"/>
</dbReference>
<name>A0AAV2MBC1_KNICA</name>
<sequence>MAFDSLLGNHPHLSEQYKYQILLERLKHPPAYQLARAHIHHPQPYTSAMHALTSRYGQPRHLIQSEIARILNSASVKANDGAAFEEFALAVQSLVGLLISIEGRDGTEVKARARRLSHNTTFAAEWDRREKFAKLTVEERRSWIRENRRCWKCCRTHPPEACTLKRPCGVCSQLHLTILHDTLTPAGQSCLMPQRWGLGPPFLFHDQTHWPQCPVKGKEEDLNEVKTNRLLLLSTQTMPHAIDISTCTTWTEAIAAAVQVLDSTSDVNSVSIPCSPQLTLRSICLSYTPFGLGHLLVFSAADSRCSGCAAL</sequence>
<dbReference type="PANTHER" id="PTHR47331:SF5">
    <property type="entry name" value="RIBONUCLEASE H"/>
    <property type="match status" value="1"/>
</dbReference>
<evidence type="ECO:0000313" key="2">
    <source>
        <dbReference type="Proteomes" id="UP001497482"/>
    </source>
</evidence>
<organism evidence="1 2">
    <name type="scientific">Knipowitschia caucasica</name>
    <name type="common">Caucasian dwarf goby</name>
    <name type="synonym">Pomatoschistus caucasicus</name>
    <dbReference type="NCBI Taxonomy" id="637954"/>
    <lineage>
        <taxon>Eukaryota</taxon>
        <taxon>Metazoa</taxon>
        <taxon>Chordata</taxon>
        <taxon>Craniata</taxon>
        <taxon>Vertebrata</taxon>
        <taxon>Euteleostomi</taxon>
        <taxon>Actinopterygii</taxon>
        <taxon>Neopterygii</taxon>
        <taxon>Teleostei</taxon>
        <taxon>Neoteleostei</taxon>
        <taxon>Acanthomorphata</taxon>
        <taxon>Gobiaria</taxon>
        <taxon>Gobiiformes</taxon>
        <taxon>Gobioidei</taxon>
        <taxon>Gobiidae</taxon>
        <taxon>Gobiinae</taxon>
        <taxon>Knipowitschia</taxon>
    </lineage>
</organism>
<proteinExistence type="predicted"/>
<accession>A0AAV2MBC1</accession>
<reference evidence="1 2" key="1">
    <citation type="submission" date="2024-04" db="EMBL/GenBank/DDBJ databases">
        <authorList>
            <person name="Waldvogel A.-M."/>
            <person name="Schoenle A."/>
        </authorList>
    </citation>
    <scope>NUCLEOTIDE SEQUENCE [LARGE SCALE GENOMIC DNA]</scope>
</reference>
<evidence type="ECO:0000313" key="1">
    <source>
        <dbReference type="EMBL" id="CAL1610489.1"/>
    </source>
</evidence>
<dbReference type="PANTHER" id="PTHR47331">
    <property type="entry name" value="PHD-TYPE DOMAIN-CONTAINING PROTEIN"/>
    <property type="match status" value="1"/>
</dbReference>
<dbReference type="Pfam" id="PF03564">
    <property type="entry name" value="DUF1759"/>
    <property type="match status" value="1"/>
</dbReference>
<dbReference type="EMBL" id="OZ035829">
    <property type="protein sequence ID" value="CAL1610489.1"/>
    <property type="molecule type" value="Genomic_DNA"/>
</dbReference>
<gene>
    <name evidence="1" type="ORF">KC01_LOCUS37101</name>
</gene>
<protein>
    <submittedName>
        <fullName evidence="1">Uncharacterized protein</fullName>
    </submittedName>
</protein>
<dbReference type="InterPro" id="IPR005312">
    <property type="entry name" value="DUF1759"/>
</dbReference>
<keyword evidence="2" id="KW-1185">Reference proteome</keyword>